<evidence type="ECO:0000256" key="1">
    <source>
        <dbReference type="ARBA" id="ARBA00004651"/>
    </source>
</evidence>
<reference evidence="7" key="1">
    <citation type="submission" date="2023-05" db="EMBL/GenBank/DDBJ databases">
        <title>Anaerotaeda fermentans gen. nov., sp. nov., a novel anaerobic planctomycete of the new family within the order Sedimentisphaerales isolated from Taman Peninsula, Russia.</title>
        <authorList>
            <person name="Khomyakova M.A."/>
            <person name="Merkel A.Y."/>
            <person name="Slobodkin A.I."/>
        </authorList>
    </citation>
    <scope>NUCLEOTIDE SEQUENCE</scope>
    <source>
        <strain evidence="7">M17dextr</strain>
    </source>
</reference>
<keyword evidence="8" id="KW-1185">Reference proteome</keyword>
<feature type="transmembrane region" description="Helical" evidence="6">
    <location>
        <begin position="108"/>
        <end position="128"/>
    </location>
</feature>
<evidence type="ECO:0000256" key="5">
    <source>
        <dbReference type="ARBA" id="ARBA00023136"/>
    </source>
</evidence>
<evidence type="ECO:0000256" key="6">
    <source>
        <dbReference type="SAM" id="Phobius"/>
    </source>
</evidence>
<evidence type="ECO:0000256" key="2">
    <source>
        <dbReference type="ARBA" id="ARBA00022475"/>
    </source>
</evidence>
<comment type="subcellular location">
    <subcellularLocation>
        <location evidence="1">Cell membrane</location>
        <topology evidence="1">Multi-pass membrane protein</topology>
    </subcellularLocation>
</comment>
<keyword evidence="4 6" id="KW-1133">Transmembrane helix</keyword>
<protein>
    <submittedName>
        <fullName evidence="7">LysE family transporter</fullName>
    </submittedName>
</protein>
<feature type="transmembrane region" description="Helical" evidence="6">
    <location>
        <begin position="68"/>
        <end position="87"/>
    </location>
</feature>
<dbReference type="AlphaFoldDB" id="A0AAW6U0H2"/>
<comment type="caution">
    <text evidence="7">The sequence shown here is derived from an EMBL/GenBank/DDBJ whole genome shotgun (WGS) entry which is preliminary data.</text>
</comment>
<dbReference type="Pfam" id="PF01810">
    <property type="entry name" value="LysE"/>
    <property type="match status" value="1"/>
</dbReference>
<evidence type="ECO:0000256" key="3">
    <source>
        <dbReference type="ARBA" id="ARBA00022692"/>
    </source>
</evidence>
<feature type="transmembrane region" description="Helical" evidence="6">
    <location>
        <begin position="181"/>
        <end position="199"/>
    </location>
</feature>
<name>A0AAW6U0H2_9BACT</name>
<accession>A0AAW6U0H2</accession>
<feature type="transmembrane region" description="Helical" evidence="6">
    <location>
        <begin position="140"/>
        <end position="160"/>
    </location>
</feature>
<feature type="transmembrane region" description="Helical" evidence="6">
    <location>
        <begin position="6"/>
        <end position="30"/>
    </location>
</feature>
<keyword evidence="2" id="KW-1003">Cell membrane</keyword>
<proteinExistence type="predicted"/>
<dbReference type="Proteomes" id="UP001431776">
    <property type="component" value="Unassembled WGS sequence"/>
</dbReference>
<evidence type="ECO:0000313" key="7">
    <source>
        <dbReference type="EMBL" id="MDI6449999.1"/>
    </source>
</evidence>
<gene>
    <name evidence="7" type="ORF">QJ522_13150</name>
</gene>
<evidence type="ECO:0000313" key="8">
    <source>
        <dbReference type="Proteomes" id="UP001431776"/>
    </source>
</evidence>
<dbReference type="EMBL" id="JASCXX010000015">
    <property type="protein sequence ID" value="MDI6449999.1"/>
    <property type="molecule type" value="Genomic_DNA"/>
</dbReference>
<dbReference type="GO" id="GO:0006865">
    <property type="term" value="P:amino acid transport"/>
    <property type="evidence" value="ECO:0007669"/>
    <property type="project" value="InterPro"/>
</dbReference>
<dbReference type="InterPro" id="IPR001123">
    <property type="entry name" value="LeuE-type"/>
</dbReference>
<dbReference type="RefSeq" id="WP_349245407.1">
    <property type="nucleotide sequence ID" value="NZ_JASCXX010000015.1"/>
</dbReference>
<dbReference type="GO" id="GO:0005886">
    <property type="term" value="C:plasma membrane"/>
    <property type="evidence" value="ECO:0007669"/>
    <property type="project" value="UniProtKB-SubCell"/>
</dbReference>
<sequence>MGLTGFLLKAIGISLSGVMAPGAVTTAAIAQGARRRWAGVLMAVGHGIVEIPLIYFIMFGLGVLFQAGWFRIIVGLFGGAFLVWMGVGMLRNKGGDDSPSGRTADAGPLMTGLILSIGNPYFLLWWATVGLNLALEARHLGWLAFVLFALVHWLCDLVWLTILSFGSFHGTHILGPRSQRIVLQVCGIALTLFGVHFIYRAVEILRAA</sequence>
<keyword evidence="5 6" id="KW-0472">Membrane</keyword>
<organism evidence="7 8">
    <name type="scientific">Anaerobaca lacustris</name>
    <dbReference type="NCBI Taxonomy" id="3044600"/>
    <lineage>
        <taxon>Bacteria</taxon>
        <taxon>Pseudomonadati</taxon>
        <taxon>Planctomycetota</taxon>
        <taxon>Phycisphaerae</taxon>
        <taxon>Sedimentisphaerales</taxon>
        <taxon>Anaerobacaceae</taxon>
        <taxon>Anaerobaca</taxon>
    </lineage>
</organism>
<keyword evidence="3 6" id="KW-0812">Transmembrane</keyword>
<dbReference type="PANTHER" id="PTHR38825">
    <property type="entry name" value="LYSINE EXPORTER PROTEIN (LYSE/YGGA)"/>
    <property type="match status" value="1"/>
</dbReference>
<evidence type="ECO:0000256" key="4">
    <source>
        <dbReference type="ARBA" id="ARBA00022989"/>
    </source>
</evidence>
<dbReference type="PANTHER" id="PTHR38825:SF1">
    <property type="entry name" value="TRANSPORTER, LYSE FAMILY"/>
    <property type="match status" value="1"/>
</dbReference>
<feature type="transmembrane region" description="Helical" evidence="6">
    <location>
        <begin position="37"/>
        <end position="62"/>
    </location>
</feature>